<proteinExistence type="predicted"/>
<evidence type="ECO:0000313" key="2">
    <source>
        <dbReference type="Proteomes" id="UP000361836"/>
    </source>
</evidence>
<gene>
    <name evidence="1" type="ORF">KCJAJFAP_01600</name>
</gene>
<protein>
    <submittedName>
        <fullName evidence="1">Uncharacterized protein</fullName>
    </submittedName>
</protein>
<accession>A0A5K1ILM5</accession>
<dbReference type="EMBL" id="CABWIE010000004">
    <property type="protein sequence ID" value="VWL88234.1"/>
    <property type="molecule type" value="Genomic_DNA"/>
</dbReference>
<keyword evidence="2" id="KW-1185">Reference proteome</keyword>
<evidence type="ECO:0000313" key="1">
    <source>
        <dbReference type="EMBL" id="VWL88234.1"/>
    </source>
</evidence>
<dbReference type="AlphaFoldDB" id="A0A5K1ILM5"/>
<reference evidence="1 2" key="1">
    <citation type="submission" date="2019-10" db="EMBL/GenBank/DDBJ databases">
        <authorList>
            <person name="Wolf R A."/>
        </authorList>
    </citation>
    <scope>NUCLEOTIDE SEQUENCE [LARGE SCALE GENOMIC DNA]</scope>
    <source>
        <strain evidence="1">Collinsella_aerofaciens_MC2</strain>
    </source>
</reference>
<sequence>MHSPIDSESYVKPILGRTKIDIWGCYARHVLQFIDSDKYGNLAYSDKPDLIDQAQSLGIEVTASQSQDSRKAESLYSKLLYENDSSQEKRRIELIEQCGAHFEKGVLYGPNGSDSFELVIEAFRKKLDRLDSGDYEPFRRNELFVRSNILADEEMLREALSNMKKESSGHSCHFASVIVSVPGYNYVFDLDASTCVSLEFEYEDQHRIAREVNKEVNIAQSS</sequence>
<name>A0A5K1ILM5_9ACTN</name>
<organism evidence="1 2">
    <name type="scientific">Collinsella aerofaciens</name>
    <dbReference type="NCBI Taxonomy" id="74426"/>
    <lineage>
        <taxon>Bacteria</taxon>
        <taxon>Bacillati</taxon>
        <taxon>Actinomycetota</taxon>
        <taxon>Coriobacteriia</taxon>
        <taxon>Coriobacteriales</taxon>
        <taxon>Coriobacteriaceae</taxon>
        <taxon>Collinsella</taxon>
    </lineage>
</organism>
<dbReference type="RefSeq" id="WP_152075875.1">
    <property type="nucleotide sequence ID" value="NZ_CAAKNU010000056.1"/>
</dbReference>
<dbReference type="Proteomes" id="UP000361836">
    <property type="component" value="Unassembled WGS sequence"/>
</dbReference>